<accession>A0ABR0K5I1</accession>
<keyword evidence="6 9" id="KW-0804">Transcription</keyword>
<evidence type="ECO:0000256" key="5">
    <source>
        <dbReference type="ARBA" id="ARBA00023159"/>
    </source>
</evidence>
<evidence type="ECO:0000256" key="3">
    <source>
        <dbReference type="ARBA" id="ARBA00020628"/>
    </source>
</evidence>
<dbReference type="PANTHER" id="PTHR35784:SF1">
    <property type="entry name" value="MEDIATOR OF RNA POLYMERASE II TRANSCRIPTION SUBUNIT 5"/>
    <property type="match status" value="1"/>
</dbReference>
<keyword evidence="11" id="KW-1185">Reference proteome</keyword>
<evidence type="ECO:0000313" key="10">
    <source>
        <dbReference type="EMBL" id="KAK5087550.1"/>
    </source>
</evidence>
<comment type="function">
    <text evidence="9">Component of the Mediator complex, a coactivator involved in the regulated transcription of nearly all RNA polymerase II-dependent genes. Mediator functions as a bridge to convey information from gene-specific regulatory proteins to the basal RNA polymerase II transcription machinery. Mediator is recruited to promoters by direct interactions with regulatory proteins and serves as a scaffold for the assembly of a functional preinitiation complex with RNA polymerase II and the general transcription factors.</text>
</comment>
<keyword evidence="7 9" id="KW-0539">Nucleus</keyword>
<name>A0ABR0K5I1_9EURO</name>
<comment type="similarity">
    <text evidence="2 9">Belongs to the Mediator complex subunit 5 family.</text>
</comment>
<dbReference type="InterPro" id="IPR014801">
    <property type="entry name" value="Mediator_Med5_fun"/>
</dbReference>
<comment type="caution">
    <text evidence="10">The sequence shown here is derived from an EMBL/GenBank/DDBJ whole genome shotgun (WGS) entry which is preliminary data.</text>
</comment>
<sequence length="933" mass="102967">MARSQAFVLVRQCLHQRVPPHEFEELLRLATQKWRPASIEIVASLFTCASKFCLDKDPLVSGYLQVVLTTRHATVPDCLSACIRQWQHHAKSSASNITHHARTLAQMITDLTIITSTLSLTVREARQCIILSSRWLRTLFHLAAGPEGKQNDEQISVLVGANCLFLVTTMNTNAGATCLKHAETSREDPVNVAIRQALESSMATFPDISMQLLTEAQKHSALLEPTNSNTEHVQAADMAMQFENTIVDTQIVPTRTATYALLYSKLLNASTIDDNALCQFVSARYPGNNGLAFNDLLFSSFDALTRPSHSSEPVYEAQCRIFLHNKLPTILALIASFESLPTEQYLSELWNDVNTLGSPEAASAAKHFLHVCVLHRLISADTVQSLTGEDSNSTSAKGLFPKQALVDQVNGNASRGPRLVDELAKNDGNAGPVSQAIVEIMHRYCQAKETQHLKDMANALVRQPSTINPLGMFVKPSYFLGPLCRLIDEWTWDIHGESQPIYEEFGSVLLLIMTVKFRLALANSELGLSLPDGFTAQYLSSGQSERRLDQMTDGERLNLGEWLHNLYDSEGISDDVTTNCNAKEFHLMVPTLLRQSMMALSKGNLVQDKLEGGLDYLVEPFLLPSLLSSFAWLARAIEKDTNSATIIIQRLAKAPENSETSKLHRTILDIAHGMFRKALNRSMDQDRFAEVLKLFGEPKPFTINAGLNTNDLGTWTSEAGGIASYLQKAVSDMLTAASAGLFQPNVITAASQILGPSSVVHEMVALLVQFAPNQSFAQLIDIVATIIASNDSTGISLRNSLQLLHARLGNFLKKNDNVFGEALVHLHRRVEFYATALTPQPGNDDTGLIAMEAADLAEINLDHIPVDADPPKQQSHQMQEPDPLAGEDMEQMLNEAANMGNIDDYTTNDDNMFNMDMDNYELANLDDLDMSMF</sequence>
<evidence type="ECO:0000256" key="7">
    <source>
        <dbReference type="ARBA" id="ARBA00023242"/>
    </source>
</evidence>
<evidence type="ECO:0000256" key="1">
    <source>
        <dbReference type="ARBA" id="ARBA00004123"/>
    </source>
</evidence>
<evidence type="ECO:0000256" key="2">
    <source>
        <dbReference type="ARBA" id="ARBA00008782"/>
    </source>
</evidence>
<keyword evidence="5 9" id="KW-0010">Activator</keyword>
<dbReference type="Pfam" id="PF08689">
    <property type="entry name" value="Med5"/>
    <property type="match status" value="1"/>
</dbReference>
<evidence type="ECO:0000256" key="6">
    <source>
        <dbReference type="ARBA" id="ARBA00023163"/>
    </source>
</evidence>
<dbReference type="Proteomes" id="UP001345013">
    <property type="component" value="Unassembled WGS sequence"/>
</dbReference>
<comment type="subcellular location">
    <subcellularLocation>
        <location evidence="1 9">Nucleus</location>
    </subcellularLocation>
</comment>
<dbReference type="EMBL" id="JAVRRG010000087">
    <property type="protein sequence ID" value="KAK5087550.1"/>
    <property type="molecule type" value="Genomic_DNA"/>
</dbReference>
<evidence type="ECO:0000256" key="8">
    <source>
        <dbReference type="ARBA" id="ARBA00031256"/>
    </source>
</evidence>
<dbReference type="PANTHER" id="PTHR35784">
    <property type="entry name" value="MEDIATOR OF RNA POLYMERASE II TRANSCRIPTION SUBUNIT 5"/>
    <property type="match status" value="1"/>
</dbReference>
<gene>
    <name evidence="10" type="primary">NUT1</name>
    <name evidence="9" type="synonym">MED5</name>
    <name evidence="10" type="ORF">LTR24_006590</name>
</gene>
<organism evidence="10 11">
    <name type="scientific">Lithohypha guttulata</name>
    <dbReference type="NCBI Taxonomy" id="1690604"/>
    <lineage>
        <taxon>Eukaryota</taxon>
        <taxon>Fungi</taxon>
        <taxon>Dikarya</taxon>
        <taxon>Ascomycota</taxon>
        <taxon>Pezizomycotina</taxon>
        <taxon>Eurotiomycetes</taxon>
        <taxon>Chaetothyriomycetidae</taxon>
        <taxon>Chaetothyriales</taxon>
        <taxon>Trichomeriaceae</taxon>
        <taxon>Lithohypha</taxon>
    </lineage>
</organism>
<evidence type="ECO:0000313" key="11">
    <source>
        <dbReference type="Proteomes" id="UP001345013"/>
    </source>
</evidence>
<proteinExistence type="inferred from homology"/>
<comment type="subunit">
    <text evidence="9">Component of the Mediator complex.</text>
</comment>
<evidence type="ECO:0000256" key="9">
    <source>
        <dbReference type="RuleBase" id="RU364142"/>
    </source>
</evidence>
<evidence type="ECO:0000256" key="4">
    <source>
        <dbReference type="ARBA" id="ARBA00023015"/>
    </source>
</evidence>
<reference evidence="10 11" key="1">
    <citation type="submission" date="2023-08" db="EMBL/GenBank/DDBJ databases">
        <title>Black Yeasts Isolated from many extreme environments.</title>
        <authorList>
            <person name="Coleine C."/>
            <person name="Stajich J.E."/>
            <person name="Selbmann L."/>
        </authorList>
    </citation>
    <scope>NUCLEOTIDE SEQUENCE [LARGE SCALE GENOMIC DNA]</scope>
    <source>
        <strain evidence="10 11">CCFEE 5885</strain>
    </source>
</reference>
<protein>
    <recommendedName>
        <fullName evidence="3 9">Mediator of RNA polymerase II transcription subunit 5</fullName>
    </recommendedName>
    <alternativeName>
        <fullName evidence="8 9">Mediator complex subunit 5</fullName>
    </alternativeName>
</protein>
<keyword evidence="4 9" id="KW-0805">Transcription regulation</keyword>